<evidence type="ECO:0000256" key="4">
    <source>
        <dbReference type="ARBA" id="ARBA00022840"/>
    </source>
</evidence>
<dbReference type="SMART" id="SM00382">
    <property type="entry name" value="AAA"/>
    <property type="match status" value="1"/>
</dbReference>
<comment type="similarity">
    <text evidence="1">Belongs to the ABC transporter superfamily.</text>
</comment>
<evidence type="ECO:0000313" key="6">
    <source>
        <dbReference type="EMBL" id="MDK2594620.1"/>
    </source>
</evidence>
<name>A0ABT7EHU6_9GAMM</name>
<keyword evidence="7" id="KW-1185">Reference proteome</keyword>
<accession>A0ABT7EHU6</accession>
<dbReference type="InterPro" id="IPR017871">
    <property type="entry name" value="ABC_transporter-like_CS"/>
</dbReference>
<dbReference type="InterPro" id="IPR003439">
    <property type="entry name" value="ABC_transporter-like_ATP-bd"/>
</dbReference>
<dbReference type="PROSITE" id="PS50893">
    <property type="entry name" value="ABC_TRANSPORTER_2"/>
    <property type="match status" value="1"/>
</dbReference>
<dbReference type="CDD" id="cd03255">
    <property type="entry name" value="ABC_MJ0796_LolCDE_FtsE"/>
    <property type="match status" value="1"/>
</dbReference>
<dbReference type="PROSITE" id="PS00211">
    <property type="entry name" value="ABC_TRANSPORTER_1"/>
    <property type="match status" value="1"/>
</dbReference>
<sequence length="231" mass="25341">MLNFSSVTKNYEENTVVTQALQPFNLQVSSGDFIALVGPSGSGKTTFLNIAGLLESPSSGEYTFLDKDVKTLSDKQKSRLRSSDIGFVFQGFHLLPELNVYDNVEIPLRYSRVPAKQRRASVMSLLEQVGLCDRINCKPNQLSGGQQQRVAIARALVGKPSLILADEPTGNLDSQNAADIMAILSSLNQCGTTILMVTHSLKLAQQAKRAIEIRDGVLKERCIEHYAARWG</sequence>
<dbReference type="RefSeq" id="WP_284136663.1">
    <property type="nucleotide sequence ID" value="NZ_JASJUT010000002.1"/>
</dbReference>
<keyword evidence="2" id="KW-0813">Transport</keyword>
<comment type="caution">
    <text evidence="6">The sequence shown here is derived from an EMBL/GenBank/DDBJ whole genome shotgun (WGS) entry which is preliminary data.</text>
</comment>
<reference evidence="6 7" key="1">
    <citation type="submission" date="2023-05" db="EMBL/GenBank/DDBJ databases">
        <title>Pseudoalteromonas ardens sp. nov., Pseudoalteromonas obscura sp. nov., and Pseudoalteromonas umbrosa sp. nov., isolated from the coral Montipora capitata.</title>
        <authorList>
            <person name="Thomas E.M."/>
            <person name="Smith E.M."/>
            <person name="Papke E."/>
            <person name="Shlafstein M.D."/>
            <person name="Oline D.K."/>
            <person name="Videau P."/>
            <person name="Saw J.H."/>
            <person name="Strangman W.K."/>
            <person name="Ushijima B."/>
        </authorList>
    </citation>
    <scope>NUCLEOTIDE SEQUENCE [LARGE SCALE GENOMIC DNA]</scope>
    <source>
        <strain evidence="6 7">P94</strain>
    </source>
</reference>
<proteinExistence type="inferred from homology"/>
<protein>
    <submittedName>
        <fullName evidence="6">ABC transporter ATP-binding protein</fullName>
    </submittedName>
</protein>
<gene>
    <name evidence="6" type="ORF">QNM18_05995</name>
</gene>
<keyword evidence="4 6" id="KW-0067">ATP-binding</keyword>
<dbReference type="InterPro" id="IPR017911">
    <property type="entry name" value="MacB-like_ATP-bd"/>
</dbReference>
<evidence type="ECO:0000259" key="5">
    <source>
        <dbReference type="PROSITE" id="PS50893"/>
    </source>
</evidence>
<evidence type="ECO:0000313" key="7">
    <source>
        <dbReference type="Proteomes" id="UP001231915"/>
    </source>
</evidence>
<dbReference type="EMBL" id="JASJUT010000002">
    <property type="protein sequence ID" value="MDK2594620.1"/>
    <property type="molecule type" value="Genomic_DNA"/>
</dbReference>
<dbReference type="Gene3D" id="3.40.50.300">
    <property type="entry name" value="P-loop containing nucleotide triphosphate hydrolases"/>
    <property type="match status" value="1"/>
</dbReference>
<evidence type="ECO:0000256" key="3">
    <source>
        <dbReference type="ARBA" id="ARBA00022741"/>
    </source>
</evidence>
<dbReference type="Pfam" id="PF00005">
    <property type="entry name" value="ABC_tran"/>
    <property type="match status" value="1"/>
</dbReference>
<dbReference type="Proteomes" id="UP001231915">
    <property type="component" value="Unassembled WGS sequence"/>
</dbReference>
<dbReference type="InterPro" id="IPR027417">
    <property type="entry name" value="P-loop_NTPase"/>
</dbReference>
<dbReference type="InterPro" id="IPR003593">
    <property type="entry name" value="AAA+_ATPase"/>
</dbReference>
<dbReference type="SUPFAM" id="SSF52540">
    <property type="entry name" value="P-loop containing nucleoside triphosphate hydrolases"/>
    <property type="match status" value="1"/>
</dbReference>
<keyword evidence="3" id="KW-0547">Nucleotide-binding</keyword>
<dbReference type="PANTHER" id="PTHR42798:SF6">
    <property type="entry name" value="CELL DIVISION ATP-BINDING PROTEIN FTSE"/>
    <property type="match status" value="1"/>
</dbReference>
<evidence type="ECO:0000256" key="2">
    <source>
        <dbReference type="ARBA" id="ARBA00022448"/>
    </source>
</evidence>
<organism evidence="6 7">
    <name type="scientific">Pseudoalteromonas obscura</name>
    <dbReference type="NCBI Taxonomy" id="3048491"/>
    <lineage>
        <taxon>Bacteria</taxon>
        <taxon>Pseudomonadati</taxon>
        <taxon>Pseudomonadota</taxon>
        <taxon>Gammaproteobacteria</taxon>
        <taxon>Alteromonadales</taxon>
        <taxon>Pseudoalteromonadaceae</taxon>
        <taxon>Pseudoalteromonas</taxon>
    </lineage>
</organism>
<evidence type="ECO:0000256" key="1">
    <source>
        <dbReference type="ARBA" id="ARBA00005417"/>
    </source>
</evidence>
<dbReference type="GO" id="GO:0005524">
    <property type="term" value="F:ATP binding"/>
    <property type="evidence" value="ECO:0007669"/>
    <property type="project" value="UniProtKB-KW"/>
</dbReference>
<dbReference type="PANTHER" id="PTHR42798">
    <property type="entry name" value="LIPOPROTEIN-RELEASING SYSTEM ATP-BINDING PROTEIN LOLD"/>
    <property type="match status" value="1"/>
</dbReference>
<feature type="domain" description="ABC transporter" evidence="5">
    <location>
        <begin position="2"/>
        <end position="231"/>
    </location>
</feature>